<reference evidence="9 10" key="1">
    <citation type="journal article" date="2017" name="PLoS Biol.">
        <title>The sea cucumber genome provides insights into morphological evolution and visceral regeneration.</title>
        <authorList>
            <person name="Zhang X."/>
            <person name="Sun L."/>
            <person name="Yuan J."/>
            <person name="Sun Y."/>
            <person name="Gao Y."/>
            <person name="Zhang L."/>
            <person name="Li S."/>
            <person name="Dai H."/>
            <person name="Hamel J.F."/>
            <person name="Liu C."/>
            <person name="Yu Y."/>
            <person name="Liu S."/>
            <person name="Lin W."/>
            <person name="Guo K."/>
            <person name="Jin S."/>
            <person name="Xu P."/>
            <person name="Storey K.B."/>
            <person name="Huan P."/>
            <person name="Zhang T."/>
            <person name="Zhou Y."/>
            <person name="Zhang J."/>
            <person name="Lin C."/>
            <person name="Li X."/>
            <person name="Xing L."/>
            <person name="Huo D."/>
            <person name="Sun M."/>
            <person name="Wang L."/>
            <person name="Mercier A."/>
            <person name="Li F."/>
            <person name="Yang H."/>
            <person name="Xiang J."/>
        </authorList>
    </citation>
    <scope>NUCLEOTIDE SEQUENCE [LARGE SCALE GENOMIC DNA]</scope>
    <source>
        <strain evidence="9">Shaxun</strain>
        <tissue evidence="9">Muscle</tissue>
    </source>
</reference>
<evidence type="ECO:0000256" key="5">
    <source>
        <dbReference type="ARBA" id="ARBA00023136"/>
    </source>
</evidence>
<dbReference type="STRING" id="307972.A0A2G8JCJ6"/>
<sequence>MMIQENLNGMALLMFKIWKFQTATSLKVLIDNWNITGARWLRHVCFDRVPVQKKLATFMLSSIWHGFYPGYFFTFGSASIMVPASQKVRVNLRHRFLSSTKLKAFYDLVTWFCTHLCLAYFIAPFTFLRFDLSIKYFNSFYWFLHILAFLAIIFLPGKKRTKPSSTTSERNGSYNHNNSESLSNNHRKSD</sequence>
<evidence type="ECO:0000256" key="7">
    <source>
        <dbReference type="SAM" id="MobiDB-lite"/>
    </source>
</evidence>
<feature type="transmembrane region" description="Helical" evidence="8">
    <location>
        <begin position="63"/>
        <end position="84"/>
    </location>
</feature>
<evidence type="ECO:0000256" key="1">
    <source>
        <dbReference type="ARBA" id="ARBA00004141"/>
    </source>
</evidence>
<keyword evidence="10" id="KW-1185">Reference proteome</keyword>
<protein>
    <submittedName>
        <fullName evidence="9">Putative lysophospholipid acyltransferase 2</fullName>
    </submittedName>
</protein>
<evidence type="ECO:0000256" key="8">
    <source>
        <dbReference type="SAM" id="Phobius"/>
    </source>
</evidence>
<organism evidence="9 10">
    <name type="scientific">Stichopus japonicus</name>
    <name type="common">Sea cucumber</name>
    <dbReference type="NCBI Taxonomy" id="307972"/>
    <lineage>
        <taxon>Eukaryota</taxon>
        <taxon>Metazoa</taxon>
        <taxon>Echinodermata</taxon>
        <taxon>Eleutherozoa</taxon>
        <taxon>Echinozoa</taxon>
        <taxon>Holothuroidea</taxon>
        <taxon>Aspidochirotacea</taxon>
        <taxon>Aspidochirotida</taxon>
        <taxon>Stichopodidae</taxon>
        <taxon>Apostichopus</taxon>
    </lineage>
</organism>
<dbReference type="EMBL" id="MRZV01002542">
    <property type="protein sequence ID" value="PIK33463.1"/>
    <property type="molecule type" value="Genomic_DNA"/>
</dbReference>
<name>A0A2G8JCJ6_STIJA</name>
<gene>
    <name evidence="9" type="ORF">BSL78_29722</name>
</gene>
<evidence type="ECO:0000256" key="6">
    <source>
        <dbReference type="ARBA" id="ARBA00023315"/>
    </source>
</evidence>
<dbReference type="OrthoDB" id="286734at2759"/>
<proteinExistence type="predicted"/>
<evidence type="ECO:0000256" key="2">
    <source>
        <dbReference type="ARBA" id="ARBA00022679"/>
    </source>
</evidence>
<keyword evidence="2 9" id="KW-0808">Transferase</keyword>
<dbReference type="Proteomes" id="UP000230750">
    <property type="component" value="Unassembled WGS sequence"/>
</dbReference>
<dbReference type="GO" id="GO:0016746">
    <property type="term" value="F:acyltransferase activity"/>
    <property type="evidence" value="ECO:0007669"/>
    <property type="project" value="UniProtKB-KW"/>
</dbReference>
<keyword evidence="3 8" id="KW-0812">Transmembrane</keyword>
<keyword evidence="5 8" id="KW-0472">Membrane</keyword>
<keyword evidence="6 9" id="KW-0012">Acyltransferase</keyword>
<dbReference type="AlphaFoldDB" id="A0A2G8JCJ6"/>
<dbReference type="InterPro" id="IPR004299">
    <property type="entry name" value="MBOAT_fam"/>
</dbReference>
<comment type="caution">
    <text evidence="9">The sequence shown here is derived from an EMBL/GenBank/DDBJ whole genome shotgun (WGS) entry which is preliminary data.</text>
</comment>
<dbReference type="PANTHER" id="PTHR13906">
    <property type="entry name" value="PORCUPINE"/>
    <property type="match status" value="1"/>
</dbReference>
<feature type="transmembrane region" description="Helical" evidence="8">
    <location>
        <begin position="105"/>
        <end position="127"/>
    </location>
</feature>
<dbReference type="InterPro" id="IPR049941">
    <property type="entry name" value="LPLAT_7/PORCN-like"/>
</dbReference>
<evidence type="ECO:0000256" key="3">
    <source>
        <dbReference type="ARBA" id="ARBA00022692"/>
    </source>
</evidence>
<feature type="transmembrane region" description="Helical" evidence="8">
    <location>
        <begin position="139"/>
        <end position="157"/>
    </location>
</feature>
<keyword evidence="4 8" id="KW-1133">Transmembrane helix</keyword>
<feature type="region of interest" description="Disordered" evidence="7">
    <location>
        <begin position="162"/>
        <end position="190"/>
    </location>
</feature>
<dbReference type="GO" id="GO:0016020">
    <property type="term" value="C:membrane"/>
    <property type="evidence" value="ECO:0007669"/>
    <property type="project" value="UniProtKB-SubCell"/>
</dbReference>
<evidence type="ECO:0000256" key="4">
    <source>
        <dbReference type="ARBA" id="ARBA00022989"/>
    </source>
</evidence>
<feature type="compositionally biased region" description="Polar residues" evidence="7">
    <location>
        <begin position="163"/>
        <end position="172"/>
    </location>
</feature>
<accession>A0A2G8JCJ6</accession>
<evidence type="ECO:0000313" key="10">
    <source>
        <dbReference type="Proteomes" id="UP000230750"/>
    </source>
</evidence>
<feature type="compositionally biased region" description="Low complexity" evidence="7">
    <location>
        <begin position="173"/>
        <end position="184"/>
    </location>
</feature>
<dbReference type="PANTHER" id="PTHR13906:SF4">
    <property type="entry name" value="LYSOPHOSPHOLIPID ACYLTRANSFERASE 6"/>
    <property type="match status" value="1"/>
</dbReference>
<dbReference type="Pfam" id="PF03062">
    <property type="entry name" value="MBOAT"/>
    <property type="match status" value="1"/>
</dbReference>
<evidence type="ECO:0000313" key="9">
    <source>
        <dbReference type="EMBL" id="PIK33463.1"/>
    </source>
</evidence>
<comment type="subcellular location">
    <subcellularLocation>
        <location evidence="1">Membrane</location>
        <topology evidence="1">Multi-pass membrane protein</topology>
    </subcellularLocation>
</comment>
<dbReference type="GO" id="GO:0030258">
    <property type="term" value="P:lipid modification"/>
    <property type="evidence" value="ECO:0007669"/>
    <property type="project" value="TreeGrafter"/>
</dbReference>